<dbReference type="Pfam" id="PF25989">
    <property type="entry name" value="YknX_C"/>
    <property type="match status" value="1"/>
</dbReference>
<gene>
    <name evidence="4" type="primary">mexA</name>
    <name evidence="4" type="ORF">NCTC10723_01188</name>
</gene>
<dbReference type="GO" id="GO:1990281">
    <property type="term" value="C:efflux pump complex"/>
    <property type="evidence" value="ECO:0007669"/>
    <property type="project" value="TreeGrafter"/>
</dbReference>
<dbReference type="AlphaFoldDB" id="A0A377GXK9"/>
<comment type="similarity">
    <text evidence="1">Belongs to the membrane fusion protein (MFP) (TC 8.A.1) family.</text>
</comment>
<evidence type="ECO:0000259" key="3">
    <source>
        <dbReference type="Pfam" id="PF25989"/>
    </source>
</evidence>
<dbReference type="PANTHER" id="PTHR30469">
    <property type="entry name" value="MULTIDRUG RESISTANCE PROTEIN MDTA"/>
    <property type="match status" value="1"/>
</dbReference>
<dbReference type="Gene3D" id="2.40.50.100">
    <property type="match status" value="1"/>
</dbReference>
<organism evidence="4 5">
    <name type="scientific">Fusobacterium necrogenes</name>
    <dbReference type="NCBI Taxonomy" id="858"/>
    <lineage>
        <taxon>Bacteria</taxon>
        <taxon>Fusobacteriati</taxon>
        <taxon>Fusobacteriota</taxon>
        <taxon>Fusobacteriia</taxon>
        <taxon>Fusobacteriales</taxon>
        <taxon>Fusobacteriaceae</taxon>
        <taxon>Fusobacterium</taxon>
    </lineage>
</organism>
<dbReference type="InterPro" id="IPR006143">
    <property type="entry name" value="RND_pump_MFP"/>
</dbReference>
<dbReference type="InterPro" id="IPR058792">
    <property type="entry name" value="Beta-barrel_RND_2"/>
</dbReference>
<dbReference type="Proteomes" id="UP000255328">
    <property type="component" value="Unassembled WGS sequence"/>
</dbReference>
<dbReference type="SUPFAM" id="SSF111369">
    <property type="entry name" value="HlyD-like secretion proteins"/>
    <property type="match status" value="1"/>
</dbReference>
<keyword evidence="5" id="KW-1185">Reference proteome</keyword>
<dbReference type="EMBL" id="UGGU01000003">
    <property type="protein sequence ID" value="STO31730.1"/>
    <property type="molecule type" value="Genomic_DNA"/>
</dbReference>
<dbReference type="InterPro" id="IPR058637">
    <property type="entry name" value="YknX-like_C"/>
</dbReference>
<reference evidence="4 5" key="1">
    <citation type="submission" date="2018-06" db="EMBL/GenBank/DDBJ databases">
        <authorList>
            <consortium name="Pathogen Informatics"/>
            <person name="Doyle S."/>
        </authorList>
    </citation>
    <scope>NUCLEOTIDE SEQUENCE [LARGE SCALE GENOMIC DNA]</scope>
    <source>
        <strain evidence="4 5">NCTC10723</strain>
    </source>
</reference>
<evidence type="ECO:0000256" key="1">
    <source>
        <dbReference type="ARBA" id="ARBA00009477"/>
    </source>
</evidence>
<dbReference type="PROSITE" id="PS51257">
    <property type="entry name" value="PROKAR_LIPOPROTEIN"/>
    <property type="match status" value="1"/>
</dbReference>
<evidence type="ECO:0000313" key="5">
    <source>
        <dbReference type="Proteomes" id="UP000255328"/>
    </source>
</evidence>
<evidence type="ECO:0000259" key="2">
    <source>
        <dbReference type="Pfam" id="PF25954"/>
    </source>
</evidence>
<accession>A0A377GXK9</accession>
<feature type="domain" description="YknX-like C-terminal permuted SH3-like" evidence="3">
    <location>
        <begin position="285"/>
        <end position="351"/>
    </location>
</feature>
<dbReference type="Gene3D" id="1.10.287.470">
    <property type="entry name" value="Helix hairpin bin"/>
    <property type="match status" value="1"/>
</dbReference>
<dbReference type="GO" id="GO:0015562">
    <property type="term" value="F:efflux transmembrane transporter activity"/>
    <property type="evidence" value="ECO:0007669"/>
    <property type="project" value="InterPro"/>
</dbReference>
<name>A0A377GXK9_9FUSO</name>
<dbReference type="NCBIfam" id="TIGR01730">
    <property type="entry name" value="RND_mfp"/>
    <property type="match status" value="1"/>
</dbReference>
<proteinExistence type="inferred from homology"/>
<protein>
    <submittedName>
        <fullName evidence="4">Multidrug resistance protein mexA</fullName>
    </submittedName>
</protein>
<dbReference type="Gene3D" id="2.40.420.20">
    <property type="match status" value="1"/>
</dbReference>
<feature type="domain" description="CusB-like beta-barrel" evidence="2">
    <location>
        <begin position="215"/>
        <end position="275"/>
    </location>
</feature>
<dbReference type="Pfam" id="PF25954">
    <property type="entry name" value="Beta-barrel_RND_2"/>
    <property type="match status" value="1"/>
</dbReference>
<dbReference type="PANTHER" id="PTHR30469:SF33">
    <property type="entry name" value="SLR1207 PROTEIN"/>
    <property type="match status" value="1"/>
</dbReference>
<sequence>MNKAKYLVFILMLIFVGCGKEKKVEVIEKPTKYVTTEEVKTRLINQIFRSDAVLEPKDKINHQTEKGGTIEKILKKNGDKVKKGELVMVLTDSATESAYFTAKANYASSKASMEIAKNNYEKFKKLYDEELVSYLEYINYENNYINAKGSYETAKANYESTKSDYDKLYRKADISGTIGNLFGKIGNKITAAETVFTVIDDSTMEAYVGFPAEWLNEIELGVEVEVKVPDIDKTLPGKIVEINPIADSDTKKFMIKVSIDNKEKSVKDGMYSFITIPAGKIESLSVSDEAIFVRNLLSYVYKVENGIATRVEIKTGATNLPYTQISSPELKEGDKIVVKGIFGLEEGDKVEETSIVK</sequence>
<dbReference type="OrthoDB" id="79281at2"/>
<dbReference type="Gene3D" id="2.40.30.170">
    <property type="match status" value="1"/>
</dbReference>
<dbReference type="RefSeq" id="WP_115270301.1">
    <property type="nucleotide sequence ID" value="NZ_CASFEE010000031.1"/>
</dbReference>
<evidence type="ECO:0000313" key="4">
    <source>
        <dbReference type="EMBL" id="STO31730.1"/>
    </source>
</evidence>